<dbReference type="Proteomes" id="UP001481677">
    <property type="component" value="Unassembled WGS sequence"/>
</dbReference>
<keyword evidence="7" id="KW-1185">Reference proteome</keyword>
<evidence type="ECO:0000259" key="5">
    <source>
        <dbReference type="Pfam" id="PF13458"/>
    </source>
</evidence>
<dbReference type="InterPro" id="IPR028081">
    <property type="entry name" value="Leu-bd"/>
</dbReference>
<sequence length="409" mass="43491">MVSATSRQPRVINEAPQEAIEASPDRLRVDSEHLEMGMNGLKHSMNIVAGIGLGGLALTWSVAACANLVVAVAGPMTGEYASGGEQFRKGAEQAVKDINATGGLLGQKVDLVVGDDVCDPKQAVSVANSFVNKKVAFIDGHWCSSSTLPASDVYNDAQIPQVTVSTNPKITERGIKGIFRITGRDDQQGQVAGDYIAANFKGKKIAVVDDKTAYGGGLADEIAKELSAKQTPVVLRQSITAGEKDYSGLVSKLKANGVEVLAYGGYYQEVALILRQAAQAGLKLTLVGGDTLTNNELVNAAGPEINKVIFTFPPDPRKNAAAAKVVEALRAQKIEPEGYMLYSYAAMQVFADAAKRANSTDYAAVVKQLHNASFNTVVGPVDFDAKGDLKSPGYVVYRWKGNNYEYVNK</sequence>
<keyword evidence="4" id="KW-0029">Amino-acid transport</keyword>
<comment type="caution">
    <text evidence="6">The sequence shown here is derived from an EMBL/GenBank/DDBJ whole genome shotgun (WGS) entry which is preliminary data.</text>
</comment>
<dbReference type="PANTHER" id="PTHR47151">
    <property type="entry name" value="LEU/ILE/VAL-BINDING ABC TRANSPORTER SUBUNIT"/>
    <property type="match status" value="1"/>
</dbReference>
<dbReference type="CDD" id="cd06342">
    <property type="entry name" value="PBP1_ABC_LIVBP-like"/>
    <property type="match status" value="1"/>
</dbReference>
<evidence type="ECO:0000256" key="2">
    <source>
        <dbReference type="ARBA" id="ARBA00022448"/>
    </source>
</evidence>
<feature type="domain" description="Leucine-binding protein" evidence="5">
    <location>
        <begin position="70"/>
        <end position="400"/>
    </location>
</feature>
<keyword evidence="2" id="KW-0813">Transport</keyword>
<evidence type="ECO:0000313" key="6">
    <source>
        <dbReference type="EMBL" id="MEM5340520.1"/>
    </source>
</evidence>
<reference evidence="6 7" key="1">
    <citation type="submission" date="2024-01" db="EMBL/GenBank/DDBJ databases">
        <title>The diversity of rhizobia nodulating Mimosa spp. in eleven states of Brazil covering several biomes is determined by host plant, location, and edaphic factors.</title>
        <authorList>
            <person name="Rouws L."/>
            <person name="Barauna A."/>
            <person name="Beukes C."/>
            <person name="De Faria S.M."/>
            <person name="Gross E."/>
            <person name="Dos Reis Junior F.B."/>
            <person name="Simon M."/>
            <person name="Maluk M."/>
            <person name="Odee D.W."/>
            <person name="Kenicer G."/>
            <person name="Young J.P.W."/>
            <person name="Reis V.M."/>
            <person name="Zilli J."/>
            <person name="James E.K."/>
        </authorList>
    </citation>
    <scope>NUCLEOTIDE SEQUENCE [LARGE SCALE GENOMIC DNA]</scope>
    <source>
        <strain evidence="6 7">JPY530</strain>
    </source>
</reference>
<name>A0ABU9R0T2_9BURK</name>
<dbReference type="Pfam" id="PF13458">
    <property type="entry name" value="Peripla_BP_6"/>
    <property type="match status" value="1"/>
</dbReference>
<gene>
    <name evidence="6" type="ORF">V4C56_12910</name>
</gene>
<evidence type="ECO:0000313" key="7">
    <source>
        <dbReference type="Proteomes" id="UP001481677"/>
    </source>
</evidence>
<accession>A0ABU9R0T2</accession>
<proteinExistence type="inferred from homology"/>
<evidence type="ECO:0000256" key="4">
    <source>
        <dbReference type="ARBA" id="ARBA00022970"/>
    </source>
</evidence>
<dbReference type="Gene3D" id="3.40.50.2300">
    <property type="match status" value="2"/>
</dbReference>
<dbReference type="PRINTS" id="PR00337">
    <property type="entry name" value="LEUILEVALBP"/>
</dbReference>
<evidence type="ECO:0000256" key="1">
    <source>
        <dbReference type="ARBA" id="ARBA00010062"/>
    </source>
</evidence>
<keyword evidence="3" id="KW-0732">Signal</keyword>
<dbReference type="RefSeq" id="WP_240057438.1">
    <property type="nucleotide sequence ID" value="NZ_JAZHFZ010000006.1"/>
</dbReference>
<protein>
    <submittedName>
        <fullName evidence="6">Branched-chain amino acid ABC transporter substrate-binding protein</fullName>
    </submittedName>
</protein>
<dbReference type="InterPro" id="IPR028082">
    <property type="entry name" value="Peripla_BP_I"/>
</dbReference>
<dbReference type="SUPFAM" id="SSF53822">
    <property type="entry name" value="Periplasmic binding protein-like I"/>
    <property type="match status" value="1"/>
</dbReference>
<dbReference type="PANTHER" id="PTHR47151:SF2">
    <property type="entry name" value="AMINO ACID BINDING PROTEIN"/>
    <property type="match status" value="1"/>
</dbReference>
<dbReference type="InterPro" id="IPR000709">
    <property type="entry name" value="Leu_Ile_Val-bd"/>
</dbReference>
<comment type="similarity">
    <text evidence="1">Belongs to the leucine-binding protein family.</text>
</comment>
<dbReference type="EMBL" id="JAZHGA010000007">
    <property type="protein sequence ID" value="MEM5340520.1"/>
    <property type="molecule type" value="Genomic_DNA"/>
</dbReference>
<organism evidence="6 7">
    <name type="scientific">Paraburkholderia azotifigens</name>
    <dbReference type="NCBI Taxonomy" id="2057004"/>
    <lineage>
        <taxon>Bacteria</taxon>
        <taxon>Pseudomonadati</taxon>
        <taxon>Pseudomonadota</taxon>
        <taxon>Betaproteobacteria</taxon>
        <taxon>Burkholderiales</taxon>
        <taxon>Burkholderiaceae</taxon>
        <taxon>Paraburkholderia</taxon>
    </lineage>
</organism>
<evidence type="ECO:0000256" key="3">
    <source>
        <dbReference type="ARBA" id="ARBA00022729"/>
    </source>
</evidence>